<evidence type="ECO:0000313" key="2">
    <source>
        <dbReference type="Proteomes" id="UP000054324"/>
    </source>
</evidence>
<dbReference type="AlphaFoldDB" id="A0A074ZAZ0"/>
<accession>A0A074ZAZ0</accession>
<dbReference type="KEGG" id="ovi:T265_08026"/>
<protein>
    <submittedName>
        <fullName evidence="1">Uncharacterized protein</fullName>
    </submittedName>
</protein>
<gene>
    <name evidence="1" type="ORF">T265_08026</name>
</gene>
<name>A0A074ZAZ0_OPIVI</name>
<reference evidence="1 2" key="1">
    <citation type="submission" date="2013-11" db="EMBL/GenBank/DDBJ databases">
        <title>Opisthorchis viverrini - life in the bile duct.</title>
        <authorList>
            <person name="Young N.D."/>
            <person name="Nagarajan N."/>
            <person name="Lin S.J."/>
            <person name="Korhonen P.K."/>
            <person name="Jex A.R."/>
            <person name="Hall R.S."/>
            <person name="Safavi-Hemami H."/>
            <person name="Kaewkong W."/>
            <person name="Bertrand D."/>
            <person name="Gao S."/>
            <person name="Seet Q."/>
            <person name="Wongkham S."/>
            <person name="Teh B.T."/>
            <person name="Wongkham C."/>
            <person name="Intapan P.M."/>
            <person name="Maleewong W."/>
            <person name="Yang X."/>
            <person name="Hu M."/>
            <person name="Wang Z."/>
            <person name="Hofmann A."/>
            <person name="Sternberg P.W."/>
            <person name="Tan P."/>
            <person name="Wang J."/>
            <person name="Gasser R.B."/>
        </authorList>
    </citation>
    <scope>NUCLEOTIDE SEQUENCE [LARGE SCALE GENOMIC DNA]</scope>
</reference>
<dbReference type="GeneID" id="20322205"/>
<sequence length="70" mass="8010">MVNWSNVDGRTPCKQDQLSISVVVWGEYNAPRNNCKLLARKDKSDWQASTVTRSTINLKPLHKLVSRQVK</sequence>
<dbReference type="EMBL" id="KL596816">
    <property type="protein sequence ID" value="KER24288.1"/>
    <property type="molecule type" value="Genomic_DNA"/>
</dbReference>
<dbReference type="RefSeq" id="XP_009171977.1">
    <property type="nucleotide sequence ID" value="XM_009173713.1"/>
</dbReference>
<proteinExistence type="predicted"/>
<organism evidence="1 2">
    <name type="scientific">Opisthorchis viverrini</name>
    <name type="common">Southeast Asian liver fluke</name>
    <dbReference type="NCBI Taxonomy" id="6198"/>
    <lineage>
        <taxon>Eukaryota</taxon>
        <taxon>Metazoa</taxon>
        <taxon>Spiralia</taxon>
        <taxon>Lophotrochozoa</taxon>
        <taxon>Platyhelminthes</taxon>
        <taxon>Trematoda</taxon>
        <taxon>Digenea</taxon>
        <taxon>Opisthorchiida</taxon>
        <taxon>Opisthorchiata</taxon>
        <taxon>Opisthorchiidae</taxon>
        <taxon>Opisthorchis</taxon>
    </lineage>
</organism>
<dbReference type="Proteomes" id="UP000054324">
    <property type="component" value="Unassembled WGS sequence"/>
</dbReference>
<keyword evidence="2" id="KW-1185">Reference proteome</keyword>
<evidence type="ECO:0000313" key="1">
    <source>
        <dbReference type="EMBL" id="KER24288.1"/>
    </source>
</evidence>
<dbReference type="CTD" id="20322205"/>